<evidence type="ECO:0000259" key="1">
    <source>
        <dbReference type="Pfam" id="PF00561"/>
    </source>
</evidence>
<dbReference type="GO" id="GO:0016787">
    <property type="term" value="F:hydrolase activity"/>
    <property type="evidence" value="ECO:0007669"/>
    <property type="project" value="UniProtKB-KW"/>
</dbReference>
<dbReference type="Gene3D" id="3.40.50.1820">
    <property type="entry name" value="alpha/beta hydrolase"/>
    <property type="match status" value="1"/>
</dbReference>
<evidence type="ECO:0000313" key="3">
    <source>
        <dbReference type="Proteomes" id="UP000000450"/>
    </source>
</evidence>
<keyword evidence="3" id="KW-1185">Reference proteome</keyword>
<dbReference type="InterPro" id="IPR050266">
    <property type="entry name" value="AB_hydrolase_sf"/>
</dbReference>
<gene>
    <name evidence="2" type="ordered locus">Dtpsy_2246</name>
</gene>
<dbReference type="RefSeq" id="WP_015913674.1">
    <property type="nucleotide sequence ID" value="NC_011992.1"/>
</dbReference>
<dbReference type="GO" id="GO:0016020">
    <property type="term" value="C:membrane"/>
    <property type="evidence" value="ECO:0007669"/>
    <property type="project" value="TreeGrafter"/>
</dbReference>
<dbReference type="EMBL" id="CP001392">
    <property type="protein sequence ID" value="ACM33684.1"/>
    <property type="molecule type" value="Genomic_DNA"/>
</dbReference>
<dbReference type="SUPFAM" id="SSF53474">
    <property type="entry name" value="alpha/beta-Hydrolases"/>
    <property type="match status" value="1"/>
</dbReference>
<dbReference type="Proteomes" id="UP000000450">
    <property type="component" value="Chromosome"/>
</dbReference>
<dbReference type="PANTHER" id="PTHR43798:SF33">
    <property type="entry name" value="HYDROLASE, PUTATIVE (AFU_ORTHOLOGUE AFUA_2G14860)-RELATED"/>
    <property type="match status" value="1"/>
</dbReference>
<feature type="domain" description="AB hydrolase-1" evidence="1">
    <location>
        <begin position="33"/>
        <end position="292"/>
    </location>
</feature>
<dbReference type="PRINTS" id="PR00412">
    <property type="entry name" value="EPOXHYDRLASE"/>
</dbReference>
<evidence type="ECO:0000313" key="2">
    <source>
        <dbReference type="EMBL" id="ACM33684.1"/>
    </source>
</evidence>
<protein>
    <submittedName>
        <fullName evidence="2">Alpha/beta hydrolase fold protein</fullName>
    </submittedName>
</protein>
<proteinExistence type="predicted"/>
<keyword evidence="2" id="KW-0378">Hydrolase</keyword>
<dbReference type="KEGG" id="dia:Dtpsy_2246"/>
<organism evidence="2 3">
    <name type="scientific">Acidovorax ebreus (strain TPSY)</name>
    <name type="common">Diaphorobacter sp. (strain TPSY)</name>
    <dbReference type="NCBI Taxonomy" id="535289"/>
    <lineage>
        <taxon>Bacteria</taxon>
        <taxon>Pseudomonadati</taxon>
        <taxon>Pseudomonadota</taxon>
        <taxon>Betaproteobacteria</taxon>
        <taxon>Burkholderiales</taxon>
        <taxon>Comamonadaceae</taxon>
        <taxon>Diaphorobacter</taxon>
    </lineage>
</organism>
<dbReference type="InterPro" id="IPR000073">
    <property type="entry name" value="AB_hydrolase_1"/>
</dbReference>
<sequence length="311" mass="34758">MYQAQRPCRTETVPVRTLHYHVRVWGERPADAPPLVLLHGWMDVGASYQFVVDAFSAAFAAGRQIIAPDWRGFGHTRTPAPSDSYHFVDYLADLDQLLDHYAGEQPVDLVGHSMGGNVAMLYAGARPSRIRRLVNLEGFGLPATQPAQAPQRLAQWMDEIRQFERGDLALKHYDSADGVALRLMKTNPRLPSDKAAWLARHWAAQDAQGRWHIQGDAAHKIVNPQLYRVDEVLALYQAITAPVLSVHASDDSLGQWWKGRYTLQEYHQRLTQVRDVRHAVVEDAGHMLHHDQPQAVAALIEAFVAGPAPAA</sequence>
<dbReference type="Pfam" id="PF00561">
    <property type="entry name" value="Abhydrolase_1"/>
    <property type="match status" value="1"/>
</dbReference>
<name>A0A9J9UAR4_ACIET</name>
<dbReference type="AlphaFoldDB" id="A0A9J9UAR4"/>
<dbReference type="InterPro" id="IPR000639">
    <property type="entry name" value="Epox_hydrolase-like"/>
</dbReference>
<dbReference type="PRINTS" id="PR00111">
    <property type="entry name" value="ABHYDROLASE"/>
</dbReference>
<dbReference type="InterPro" id="IPR029058">
    <property type="entry name" value="AB_hydrolase_fold"/>
</dbReference>
<accession>A0A9J9UAR4</accession>
<dbReference type="PANTHER" id="PTHR43798">
    <property type="entry name" value="MONOACYLGLYCEROL LIPASE"/>
    <property type="match status" value="1"/>
</dbReference>
<reference evidence="2 3" key="1">
    <citation type="journal article" date="2010" name="J. Bacteriol.">
        <title>Completed genome sequence of the anaerobic iron-oxidizing bacterium Acidovorax ebreus strain TPSY.</title>
        <authorList>
            <person name="Byrne-Bailey K.G."/>
            <person name="Weber K.A."/>
            <person name="Chair A.H."/>
            <person name="Bose S."/>
            <person name="Knox T."/>
            <person name="Spanbauer T.L."/>
            <person name="Chertkov O."/>
            <person name="Coates J.D."/>
        </authorList>
    </citation>
    <scope>NUCLEOTIDE SEQUENCE [LARGE SCALE GENOMIC DNA]</scope>
    <source>
        <strain evidence="2 3">TPSY</strain>
    </source>
</reference>